<dbReference type="PANTHER" id="PTHR30487">
    <property type="entry name" value="TYPE 4 PREPILIN-LIKE PROTEINS LEADER PEPTIDE-PROCESSING ENZYME"/>
    <property type="match status" value="1"/>
</dbReference>
<feature type="transmembrane region" description="Helical" evidence="10">
    <location>
        <begin position="6"/>
        <end position="26"/>
    </location>
</feature>
<dbReference type="eggNOG" id="COG1989">
    <property type="taxonomic scope" value="Bacteria"/>
</dbReference>
<evidence type="ECO:0000256" key="4">
    <source>
        <dbReference type="ARBA" id="ARBA00022519"/>
    </source>
</evidence>
<dbReference type="PANTHER" id="PTHR30487:SF0">
    <property type="entry name" value="PREPILIN LEADER PEPTIDASE_N-METHYLTRANSFERASE-RELATED"/>
    <property type="match status" value="1"/>
</dbReference>
<dbReference type="InterPro" id="IPR050882">
    <property type="entry name" value="Prepilin_peptidase/N-MTase"/>
</dbReference>
<dbReference type="EC" id="3.4.23.43" evidence="9"/>
<evidence type="ECO:0000313" key="13">
    <source>
        <dbReference type="EMBL" id="BAD80349.1"/>
    </source>
</evidence>
<evidence type="ECO:0000313" key="14">
    <source>
        <dbReference type="Proteomes" id="UP000001175"/>
    </source>
</evidence>
<proteinExistence type="inferred from homology"/>
<feature type="transmembrane region" description="Helical" evidence="10">
    <location>
        <begin position="151"/>
        <end position="173"/>
    </location>
</feature>
<keyword evidence="3" id="KW-1003">Cell membrane</keyword>
<dbReference type="InterPro" id="IPR010627">
    <property type="entry name" value="Prepilin_pept_A24_N"/>
</dbReference>
<dbReference type="GeneID" id="72430808"/>
<organism evidence="13 14">
    <name type="scientific">Synechococcus sp. (strain ATCC 27144 / PCC 6301 / SAUG 1402/1)</name>
    <name type="common">Anacystis nidulans</name>
    <dbReference type="NCBI Taxonomy" id="269084"/>
    <lineage>
        <taxon>Bacteria</taxon>
        <taxon>Bacillati</taxon>
        <taxon>Cyanobacteriota</taxon>
        <taxon>Cyanophyceae</taxon>
        <taxon>Synechococcales</taxon>
        <taxon>Synechococcaceae</taxon>
        <taxon>Synechococcus</taxon>
    </lineage>
</organism>
<keyword evidence="7 10" id="KW-0472">Membrane</keyword>
<dbReference type="Pfam" id="PF01478">
    <property type="entry name" value="Peptidase_A24"/>
    <property type="match status" value="1"/>
</dbReference>
<dbReference type="AlphaFoldDB" id="A0A0H3K584"/>
<evidence type="ECO:0000256" key="8">
    <source>
        <dbReference type="RuleBase" id="RU003793"/>
    </source>
</evidence>
<gene>
    <name evidence="13" type="primary">pilD</name>
    <name evidence="13" type="ordered locus">syc2159_d</name>
</gene>
<feature type="domain" description="Prepilin type IV endopeptidase peptidase" evidence="11">
    <location>
        <begin position="105"/>
        <end position="217"/>
    </location>
</feature>
<protein>
    <recommendedName>
        <fullName evidence="9">Prepilin leader peptidase/N-methyltransferase</fullName>
        <ecNumber evidence="9">2.1.1.-</ecNumber>
        <ecNumber evidence="9">3.4.23.43</ecNumber>
    </recommendedName>
</protein>
<dbReference type="GO" id="GO:0004190">
    <property type="term" value="F:aspartic-type endopeptidase activity"/>
    <property type="evidence" value="ECO:0007669"/>
    <property type="project" value="UniProtKB-EC"/>
</dbReference>
<dbReference type="EMBL" id="AP008231">
    <property type="protein sequence ID" value="BAD80349.1"/>
    <property type="molecule type" value="Genomic_DNA"/>
</dbReference>
<keyword evidence="4" id="KW-0997">Cell inner membrane</keyword>
<feature type="transmembrane region" description="Helical" evidence="10">
    <location>
        <begin position="193"/>
        <end position="219"/>
    </location>
</feature>
<feature type="transmembrane region" description="Helical" evidence="10">
    <location>
        <begin position="127"/>
        <end position="144"/>
    </location>
</feature>
<evidence type="ECO:0000256" key="10">
    <source>
        <dbReference type="SAM" id="Phobius"/>
    </source>
</evidence>
<dbReference type="Proteomes" id="UP000001175">
    <property type="component" value="Chromosome"/>
</dbReference>
<accession>A0A0H3K584</accession>
<keyword evidence="9" id="KW-0645">Protease</keyword>
<comment type="catalytic activity">
    <reaction evidence="9">
        <text>Typically cleaves a -Gly-|-Phe- bond to release an N-terminal, basic peptide of 5-8 residues from type IV prepilin, and then N-methylates the new N-terminal amino group, the methyl donor being S-adenosyl-L-methionine.</text>
        <dbReference type="EC" id="3.4.23.43"/>
    </reaction>
</comment>
<dbReference type="Gene3D" id="1.20.120.1220">
    <property type="match status" value="1"/>
</dbReference>
<keyword evidence="6 10" id="KW-1133">Transmembrane helix</keyword>
<dbReference type="InterPro" id="IPR000045">
    <property type="entry name" value="Prepilin_IV_endopep_pep"/>
</dbReference>
<evidence type="ECO:0000256" key="2">
    <source>
        <dbReference type="ARBA" id="ARBA00005801"/>
    </source>
</evidence>
<dbReference type="GO" id="GO:0006465">
    <property type="term" value="P:signal peptide processing"/>
    <property type="evidence" value="ECO:0007669"/>
    <property type="project" value="TreeGrafter"/>
</dbReference>
<keyword evidence="9 13" id="KW-0489">Methyltransferase</keyword>
<dbReference type="Pfam" id="PF06750">
    <property type="entry name" value="A24_N_bact"/>
    <property type="match status" value="1"/>
</dbReference>
<evidence type="ECO:0000256" key="1">
    <source>
        <dbReference type="ARBA" id="ARBA00004429"/>
    </source>
</evidence>
<reference evidence="13 14" key="1">
    <citation type="journal article" date="2007" name="Photosyn. Res.">
        <title>Complete nucleotide sequence of the freshwater unicellular cyanobacterium Synechococcus elongatus PCC 6301 chromosome: gene content and organization.</title>
        <authorList>
            <person name="Sugita C."/>
            <person name="Ogata K."/>
            <person name="Shikata M."/>
            <person name="Jikuya H."/>
            <person name="Takano J."/>
            <person name="Furumichi M."/>
            <person name="Kanehisa M."/>
            <person name="Omata T."/>
            <person name="Sugiura M."/>
            <person name="Sugita M."/>
        </authorList>
    </citation>
    <scope>NUCLEOTIDE SEQUENCE [LARGE SCALE GENOMIC DNA]</scope>
    <source>
        <strain evidence="14">ATCC 27144 / PCC 6301 / SAUG 1402/1</strain>
    </source>
</reference>
<keyword evidence="9" id="KW-0378">Hydrolase</keyword>
<dbReference type="RefSeq" id="WP_011244469.1">
    <property type="nucleotide sequence ID" value="NC_006576.1"/>
</dbReference>
<keyword evidence="9" id="KW-0511">Multifunctional enzyme</keyword>
<sequence length="262" mass="28556">MFEAVALLFVAVLGAAIGSFLNVVIYRLPLGLSLLHPPSRCPYCRRSLRPQDNLPVVGWLKLRGRCHFCQHRIPARYPIVEALTAALFVLLAVQFGWSAATLGGWIFFSWLLALSVIDLDTMTLPNVLTASGLAVGVAFQLAIAPATWPVTLFWSLFVAIAALWLSDLFRWLGEFALRQPVLGGGDSKLLALLGVWLGGPKLLLALFLACLSGAIAGGIGRWRGTLKPMQAMPFGPFLALGGAIAWIWGAEWIDLYMRVLLF</sequence>
<feature type="domain" description="Prepilin peptidase A24 N-terminal" evidence="12">
    <location>
        <begin position="12"/>
        <end position="95"/>
    </location>
</feature>
<evidence type="ECO:0000259" key="12">
    <source>
        <dbReference type="Pfam" id="PF06750"/>
    </source>
</evidence>
<evidence type="ECO:0000256" key="3">
    <source>
        <dbReference type="ARBA" id="ARBA00022475"/>
    </source>
</evidence>
<feature type="transmembrane region" description="Helical" evidence="10">
    <location>
        <begin position="82"/>
        <end position="107"/>
    </location>
</feature>
<dbReference type="InterPro" id="IPR014032">
    <property type="entry name" value="Peptidase_A24A_bac"/>
</dbReference>
<dbReference type="PRINTS" id="PR00864">
    <property type="entry name" value="PREPILNPTASE"/>
</dbReference>
<dbReference type="GO" id="GO:0005886">
    <property type="term" value="C:plasma membrane"/>
    <property type="evidence" value="ECO:0007669"/>
    <property type="project" value="UniProtKB-SubCell"/>
</dbReference>
<comment type="subcellular location">
    <subcellularLocation>
        <location evidence="1">Cell inner membrane</location>
        <topology evidence="1">Multi-pass membrane protein</topology>
    </subcellularLocation>
    <subcellularLocation>
        <location evidence="9">Cell membrane</location>
        <topology evidence="9">Multi-pass membrane protein</topology>
    </subcellularLocation>
</comment>
<keyword evidence="5 9" id="KW-0812">Transmembrane</keyword>
<evidence type="ECO:0000259" key="11">
    <source>
        <dbReference type="Pfam" id="PF01478"/>
    </source>
</evidence>
<comment type="similarity">
    <text evidence="2 8">Belongs to the peptidase A24 family.</text>
</comment>
<dbReference type="KEGG" id="syc:syc2159_d"/>
<dbReference type="GO" id="GO:0032259">
    <property type="term" value="P:methylation"/>
    <property type="evidence" value="ECO:0007669"/>
    <property type="project" value="UniProtKB-KW"/>
</dbReference>
<dbReference type="GO" id="GO:0008168">
    <property type="term" value="F:methyltransferase activity"/>
    <property type="evidence" value="ECO:0007669"/>
    <property type="project" value="UniProtKB-KW"/>
</dbReference>
<evidence type="ECO:0000256" key="6">
    <source>
        <dbReference type="ARBA" id="ARBA00022989"/>
    </source>
</evidence>
<dbReference type="EC" id="2.1.1.-" evidence="9"/>
<feature type="transmembrane region" description="Helical" evidence="10">
    <location>
        <begin position="231"/>
        <end position="249"/>
    </location>
</feature>
<name>A0A0H3K584_SYNP6</name>
<evidence type="ECO:0000256" key="5">
    <source>
        <dbReference type="ARBA" id="ARBA00022692"/>
    </source>
</evidence>
<evidence type="ECO:0000256" key="7">
    <source>
        <dbReference type="ARBA" id="ARBA00023136"/>
    </source>
</evidence>
<comment type="function">
    <text evidence="9">Plays an essential role in type IV pili and type II pseudopili formation by proteolytically removing the leader sequence from substrate proteins and subsequently monomethylating the alpha-amino group of the newly exposed N-terminal phenylalanine.</text>
</comment>
<evidence type="ECO:0000256" key="9">
    <source>
        <dbReference type="RuleBase" id="RU003794"/>
    </source>
</evidence>
<keyword evidence="9 13" id="KW-0808">Transferase</keyword>